<dbReference type="VEuPathDB" id="FungiDB:SPRG_02790"/>
<keyword evidence="3" id="KW-1185">Reference proteome</keyword>
<dbReference type="RefSeq" id="XP_012196767.1">
    <property type="nucleotide sequence ID" value="XM_012341377.1"/>
</dbReference>
<dbReference type="InterPro" id="IPR025340">
    <property type="entry name" value="DUF4246"/>
</dbReference>
<protein>
    <recommendedName>
        <fullName evidence="1">DUF4246 domain-containing protein</fullName>
    </recommendedName>
</protein>
<dbReference type="OrthoDB" id="415532at2759"/>
<dbReference type="KEGG" id="spar:SPRG_02790"/>
<dbReference type="Pfam" id="PF14033">
    <property type="entry name" value="DUF4246"/>
    <property type="match status" value="1"/>
</dbReference>
<sequence length="314" mass="35144">MRFPETSLLWEGWRTKSIAYSALELQYMAALCSVLDAPDWRSTSSRRLASPLLCQEVDHIRDSNPHDWTPNTARGVYHADFGNDDETCAALRTHLASLAGPWSGPLHTIVEPMRCGSIEGRTRVESLHAPPTPWATEWRRGTGAINEAVRLSALVFYDLVNVEARLELRETFERANTHPSPDDEATEVFGREISEKRTQETGFLTAHIGRVVLIHTNVAYRVTLRRVDATRGGHCNVLAWHLVDAHNGGLLSTAEVYPQQRAWFLEAIQGTRLTALPTDLLELVLLCVGAGFEDDATFVDTCRGTRDDIVRRSM</sequence>
<evidence type="ECO:0000313" key="2">
    <source>
        <dbReference type="EMBL" id="KDO32311.1"/>
    </source>
</evidence>
<feature type="domain" description="DUF4246" evidence="1">
    <location>
        <begin position="142"/>
        <end position="266"/>
    </location>
</feature>
<dbReference type="PANTHER" id="PTHR33119:SF1">
    <property type="entry name" value="FE2OG DIOXYGENASE DOMAIN-CONTAINING PROTEIN"/>
    <property type="match status" value="1"/>
</dbReference>
<dbReference type="InterPro" id="IPR049192">
    <property type="entry name" value="DUF4246_C"/>
</dbReference>
<dbReference type="EMBL" id="KK583195">
    <property type="protein sequence ID" value="KDO32311.1"/>
    <property type="molecule type" value="Genomic_DNA"/>
</dbReference>
<proteinExistence type="predicted"/>
<accession>A0A067D0M5</accession>
<dbReference type="PANTHER" id="PTHR33119">
    <property type="entry name" value="IFI3P"/>
    <property type="match status" value="1"/>
</dbReference>
<organism evidence="2 3">
    <name type="scientific">Saprolegnia parasitica (strain CBS 223.65)</name>
    <dbReference type="NCBI Taxonomy" id="695850"/>
    <lineage>
        <taxon>Eukaryota</taxon>
        <taxon>Sar</taxon>
        <taxon>Stramenopiles</taxon>
        <taxon>Oomycota</taxon>
        <taxon>Saprolegniomycetes</taxon>
        <taxon>Saprolegniales</taxon>
        <taxon>Saprolegniaceae</taxon>
        <taxon>Saprolegnia</taxon>
    </lineage>
</organism>
<evidence type="ECO:0000259" key="1">
    <source>
        <dbReference type="Pfam" id="PF14033"/>
    </source>
</evidence>
<gene>
    <name evidence="2" type="ORF">SPRG_02790</name>
</gene>
<dbReference type="GeneID" id="24125329"/>
<reference evidence="2 3" key="1">
    <citation type="journal article" date="2013" name="PLoS Genet.">
        <title>Distinctive expansion of potential virulence genes in the genome of the oomycete fish pathogen Saprolegnia parasitica.</title>
        <authorList>
            <person name="Jiang R.H."/>
            <person name="de Bruijn I."/>
            <person name="Haas B.J."/>
            <person name="Belmonte R."/>
            <person name="Lobach L."/>
            <person name="Christie J."/>
            <person name="van den Ackerveken G."/>
            <person name="Bottin A."/>
            <person name="Bulone V."/>
            <person name="Diaz-Moreno S.M."/>
            <person name="Dumas B."/>
            <person name="Fan L."/>
            <person name="Gaulin E."/>
            <person name="Govers F."/>
            <person name="Grenville-Briggs L.J."/>
            <person name="Horner N.R."/>
            <person name="Levin J.Z."/>
            <person name="Mammella M."/>
            <person name="Meijer H.J."/>
            <person name="Morris P."/>
            <person name="Nusbaum C."/>
            <person name="Oome S."/>
            <person name="Phillips A.J."/>
            <person name="van Rooyen D."/>
            <person name="Rzeszutek E."/>
            <person name="Saraiva M."/>
            <person name="Secombes C.J."/>
            <person name="Seidl M.F."/>
            <person name="Snel B."/>
            <person name="Stassen J.H."/>
            <person name="Sykes S."/>
            <person name="Tripathy S."/>
            <person name="van den Berg H."/>
            <person name="Vega-Arreguin J.C."/>
            <person name="Wawra S."/>
            <person name="Young S.K."/>
            <person name="Zeng Q."/>
            <person name="Dieguez-Uribeondo J."/>
            <person name="Russ C."/>
            <person name="Tyler B.M."/>
            <person name="van West P."/>
        </authorList>
    </citation>
    <scope>NUCLEOTIDE SEQUENCE [LARGE SCALE GENOMIC DNA]</scope>
    <source>
        <strain evidence="2 3">CBS 223.65</strain>
    </source>
</reference>
<dbReference type="Proteomes" id="UP000030745">
    <property type="component" value="Unassembled WGS sequence"/>
</dbReference>
<name>A0A067D0M5_SAPPC</name>
<evidence type="ECO:0000313" key="3">
    <source>
        <dbReference type="Proteomes" id="UP000030745"/>
    </source>
</evidence>
<dbReference type="AlphaFoldDB" id="A0A067D0M5"/>